<feature type="region of interest" description="Disordered" evidence="1">
    <location>
        <begin position="120"/>
        <end position="144"/>
    </location>
</feature>
<evidence type="ECO:0000313" key="3">
    <source>
        <dbReference type="WBParaSite" id="HPBE_0000317901-mRNA-1"/>
    </source>
</evidence>
<feature type="region of interest" description="Disordered" evidence="1">
    <location>
        <begin position="32"/>
        <end position="65"/>
    </location>
</feature>
<protein>
    <submittedName>
        <fullName evidence="3">Uncharacterized protein</fullName>
    </submittedName>
</protein>
<organism evidence="2 3">
    <name type="scientific">Heligmosomoides polygyrus</name>
    <name type="common">Parasitic roundworm</name>
    <dbReference type="NCBI Taxonomy" id="6339"/>
    <lineage>
        <taxon>Eukaryota</taxon>
        <taxon>Metazoa</taxon>
        <taxon>Ecdysozoa</taxon>
        <taxon>Nematoda</taxon>
        <taxon>Chromadorea</taxon>
        <taxon>Rhabditida</taxon>
        <taxon>Rhabditina</taxon>
        <taxon>Rhabditomorpha</taxon>
        <taxon>Strongyloidea</taxon>
        <taxon>Heligmosomidae</taxon>
        <taxon>Heligmosomoides</taxon>
    </lineage>
</organism>
<dbReference type="AlphaFoldDB" id="A0A183FAI7"/>
<keyword evidence="2" id="KW-1185">Reference proteome</keyword>
<accession>A0A183FAI7</accession>
<feature type="compositionally biased region" description="Polar residues" evidence="1">
    <location>
        <begin position="50"/>
        <end position="65"/>
    </location>
</feature>
<name>A0A183FAI7_HELPZ</name>
<evidence type="ECO:0000313" key="2">
    <source>
        <dbReference type="Proteomes" id="UP000050761"/>
    </source>
</evidence>
<sequence length="144" mass="16115">LPDPAQLRGFPLRTLFDITKCYDNEHNYEIESDTDKNYAGRPTRKREQKTTSPRPITTNNNSLTNGLMSLNGSAINSSCRIASNISVEFGILVLHFTEKEPADAERPINGQHYKTNAALHPLASSEAPDNQRVTYSSQLIRSPR</sequence>
<proteinExistence type="predicted"/>
<dbReference type="Proteomes" id="UP000050761">
    <property type="component" value="Unassembled WGS sequence"/>
</dbReference>
<reference evidence="3" key="1">
    <citation type="submission" date="2019-09" db="UniProtKB">
        <authorList>
            <consortium name="WormBaseParasite"/>
        </authorList>
    </citation>
    <scope>IDENTIFICATION</scope>
</reference>
<feature type="compositionally biased region" description="Polar residues" evidence="1">
    <location>
        <begin position="127"/>
        <end position="144"/>
    </location>
</feature>
<dbReference type="WBParaSite" id="HPBE_0000317901-mRNA-1">
    <property type="protein sequence ID" value="HPBE_0000317901-mRNA-1"/>
    <property type="gene ID" value="HPBE_0000317901"/>
</dbReference>
<evidence type="ECO:0000256" key="1">
    <source>
        <dbReference type="SAM" id="MobiDB-lite"/>
    </source>
</evidence>